<dbReference type="InterPro" id="IPR000836">
    <property type="entry name" value="PRTase_dom"/>
</dbReference>
<dbReference type="Gene3D" id="3.40.50.2020">
    <property type="match status" value="1"/>
</dbReference>
<proteinExistence type="inferred from homology"/>
<dbReference type="PANTHER" id="PTHR47505">
    <property type="entry name" value="DNA UTILIZATION PROTEIN YHGH"/>
    <property type="match status" value="1"/>
</dbReference>
<gene>
    <name evidence="4" type="ORF">ERS852533_01153</name>
</gene>
<evidence type="ECO:0000259" key="3">
    <source>
        <dbReference type="Pfam" id="PF18912"/>
    </source>
</evidence>
<dbReference type="PANTHER" id="PTHR47505:SF1">
    <property type="entry name" value="DNA UTILIZATION PROTEIN YHGH"/>
    <property type="match status" value="1"/>
</dbReference>
<accession>A0A174MTA9</accession>
<dbReference type="SUPFAM" id="SSF53271">
    <property type="entry name" value="PRTase-like"/>
    <property type="match status" value="1"/>
</dbReference>
<reference evidence="4 5" key="1">
    <citation type="submission" date="2015-09" db="EMBL/GenBank/DDBJ databases">
        <authorList>
            <consortium name="Pathogen Informatics"/>
        </authorList>
    </citation>
    <scope>NUCLEOTIDE SEQUENCE [LARGE SCALE GENOMIC DNA]</scope>
    <source>
        <strain evidence="4 5">2789STDY5834921</strain>
    </source>
</reference>
<evidence type="ECO:0000256" key="1">
    <source>
        <dbReference type="ARBA" id="ARBA00008007"/>
    </source>
</evidence>
<evidence type="ECO:0000313" key="5">
    <source>
        <dbReference type="Proteomes" id="UP000095413"/>
    </source>
</evidence>
<evidence type="ECO:0000313" key="4">
    <source>
        <dbReference type="EMBL" id="CUP37957.1"/>
    </source>
</evidence>
<dbReference type="InterPro" id="IPR044005">
    <property type="entry name" value="DZR_2"/>
</dbReference>
<dbReference type="Pfam" id="PF00156">
    <property type="entry name" value="Pribosyltran"/>
    <property type="match status" value="1"/>
</dbReference>
<feature type="domain" description="Phosphoribosyltransferase" evidence="2">
    <location>
        <begin position="136"/>
        <end position="234"/>
    </location>
</feature>
<evidence type="ECO:0000259" key="2">
    <source>
        <dbReference type="Pfam" id="PF00156"/>
    </source>
</evidence>
<name>A0A174MTA9_9FIRM</name>
<dbReference type="InterPro" id="IPR029057">
    <property type="entry name" value="PRTase-like"/>
</dbReference>
<dbReference type="InterPro" id="IPR051910">
    <property type="entry name" value="ComF/GntX_DNA_util-trans"/>
</dbReference>
<feature type="domain" description="Double zinc ribbon" evidence="3">
    <location>
        <begin position="9"/>
        <end position="65"/>
    </location>
</feature>
<organism evidence="4 5">
    <name type="scientific">Blautia obeum</name>
    <dbReference type="NCBI Taxonomy" id="40520"/>
    <lineage>
        <taxon>Bacteria</taxon>
        <taxon>Bacillati</taxon>
        <taxon>Bacillota</taxon>
        <taxon>Clostridia</taxon>
        <taxon>Lachnospirales</taxon>
        <taxon>Lachnospiraceae</taxon>
        <taxon>Blautia</taxon>
    </lineage>
</organism>
<dbReference type="EMBL" id="CZBA01000005">
    <property type="protein sequence ID" value="CUP37957.1"/>
    <property type="molecule type" value="Genomic_DNA"/>
</dbReference>
<dbReference type="Proteomes" id="UP000095413">
    <property type="component" value="Unassembled WGS sequence"/>
</dbReference>
<dbReference type="Pfam" id="PF18912">
    <property type="entry name" value="DZR_2"/>
    <property type="match status" value="1"/>
</dbReference>
<comment type="similarity">
    <text evidence="1">Belongs to the ComF/GntX family.</text>
</comment>
<dbReference type="CDD" id="cd06223">
    <property type="entry name" value="PRTases_typeI"/>
    <property type="match status" value="1"/>
</dbReference>
<sequence length="235" mass="27094">MKKIKEKCLDVLYPPRCPACGGILEDKQRSICPQCESIFHPVSEYYCMKCGKPVNETEEYCSECRHRERKFIRGRSVFLYNAQMKNSLLRYKYYGSREYGKYYAESMCRYVGRDIKSWRPDVIIPVPLHRRKKRMRGFNQAADLAERIGKILGIPVAEDVIYKSRETRSQKKLDAEERKKNLRNAFQASGPVTGLRILVVDDVYTTGSTVEAMAECLLENGAKAVFFVTLCTGNI</sequence>
<dbReference type="AlphaFoldDB" id="A0A174MTA9"/>
<dbReference type="RefSeq" id="WP_070102246.1">
    <property type="nucleotide sequence ID" value="NZ_CZBA01000005.1"/>
</dbReference>
<protein>
    <submittedName>
        <fullName evidence="4">DNA utilization protein GntX</fullName>
    </submittedName>
</protein>